<proteinExistence type="evidence at transcript level"/>
<dbReference type="PROSITE" id="PS50988">
    <property type="entry name" value="TROVE"/>
    <property type="match status" value="1"/>
</dbReference>
<keyword evidence="5" id="KW-0694">RNA-binding</keyword>
<comment type="similarity">
    <text evidence="2">Belongs to the Ro 60 kDa family.</text>
</comment>
<dbReference type="PANTHER" id="PTHR14202">
    <property type="entry name" value="60 KDA RIBONUCLEOPROTEIN SSA/RO"/>
    <property type="match status" value="1"/>
</dbReference>
<evidence type="ECO:0000259" key="7">
    <source>
        <dbReference type="PROSITE" id="PS50988"/>
    </source>
</evidence>
<feature type="domain" description="TROVE" evidence="7">
    <location>
        <begin position="1"/>
        <end position="354"/>
    </location>
</feature>
<dbReference type="OrthoDB" id="6098064at2759"/>
<reference evidence="8" key="1">
    <citation type="submission" date="2013-07" db="EMBL/GenBank/DDBJ databases">
        <authorList>
            <person name="Geib S."/>
        </authorList>
    </citation>
    <scope>NUCLEOTIDE SEQUENCE</scope>
</reference>
<comment type="subcellular location">
    <subcellularLocation>
        <location evidence="1">Cytoplasm</location>
    </subcellularLocation>
</comment>
<dbReference type="SUPFAM" id="SSF53300">
    <property type="entry name" value="vWA-like"/>
    <property type="match status" value="1"/>
</dbReference>
<reference evidence="8" key="2">
    <citation type="journal article" date="2014" name="BMC Genomics">
        <title>A genomic perspective to assessing quality of mass-reared SIT flies used in Mediterranean fruit fly (Ceratitis capitata) eradication in California.</title>
        <authorList>
            <person name="Calla B."/>
            <person name="Hall B."/>
            <person name="Hou S."/>
            <person name="Geib S.M."/>
        </authorList>
    </citation>
    <scope>NUCLEOTIDE SEQUENCE</scope>
</reference>
<dbReference type="AlphaFoldDB" id="W8B069"/>
<dbReference type="GO" id="GO:0046872">
    <property type="term" value="F:metal ion binding"/>
    <property type="evidence" value="ECO:0007669"/>
    <property type="project" value="UniProtKB-KW"/>
</dbReference>
<dbReference type="InterPro" id="IPR036465">
    <property type="entry name" value="vWFA_dom_sf"/>
</dbReference>
<dbReference type="Pfam" id="PF25045">
    <property type="entry name" value="vWA_Ro60"/>
    <property type="match status" value="1"/>
</dbReference>
<dbReference type="Gene3D" id="3.40.50.410">
    <property type="entry name" value="von Willebrand factor, type A domain"/>
    <property type="match status" value="1"/>
</dbReference>
<name>W8B069_CERCA</name>
<keyword evidence="3" id="KW-0963">Cytoplasm</keyword>
<dbReference type="GO" id="GO:0003723">
    <property type="term" value="F:RNA binding"/>
    <property type="evidence" value="ECO:0007669"/>
    <property type="project" value="UniProtKB-KW"/>
</dbReference>
<dbReference type="SUPFAM" id="SSF140864">
    <property type="entry name" value="TROVE domain-like"/>
    <property type="match status" value="1"/>
</dbReference>
<dbReference type="KEGG" id="ccat:101459812"/>
<dbReference type="InterPro" id="IPR037214">
    <property type="entry name" value="TROVE_dom_sf"/>
</dbReference>
<dbReference type="PANTHER" id="PTHR14202:SF0">
    <property type="entry name" value="RNA-BINDING PROTEIN RO60"/>
    <property type="match status" value="1"/>
</dbReference>
<dbReference type="GO" id="GO:1990904">
    <property type="term" value="C:ribonucleoprotein complex"/>
    <property type="evidence" value="ECO:0007669"/>
    <property type="project" value="UniProtKB-KW"/>
</dbReference>
<dbReference type="InterPro" id="IPR008858">
    <property type="entry name" value="TROVE_dom"/>
</dbReference>
<evidence type="ECO:0000256" key="5">
    <source>
        <dbReference type="ARBA" id="ARBA00022884"/>
    </source>
</evidence>
<sequence length="538" mass="62408">MELNASDKIRRFCYLGRLDPVYGHLRGTINVSFYRPQLEVLCKSLDHNTMLIILKQVLQETTLVRRDEPLFVYAVYLASDVDIVEKTALRKVFPALIQNDEDLFLFCKYAIIIQRERNHKGFTNTVRKAINSWYESQTPDNLHQMWLSHRGGHGFTHQSLLKLCHVNDDTIGAAGVVTPFFKTCTELLKMSEGSENAVDKEEKSKSSTETTTSAILSVSKLRTTNNKTEALKIIRKFKLRYNQVPIHFLRSGPIMEALIPTMTLKQLLLSWRYLARYNHFENPKVMKLCRSVFENKKLLRKDNIHPIVLLMHMRDLGICDEKSKLTPKRAEALKISLLKPLYQQSFGNNESTGLRMHITINIQKNYKKKTLKNHKKLAYLEAAVALAFGYFKREKEVNVFYWANDKHKLGHLPWNHEYISIDEAFKLCDALEITGTPQRLITPIMRAMDAKQVYDVFLVIVPNAGRGNPKNSSELLTKFLDKYRQTRNEKAKYVIVDLLKFRKSMRYSDTRNENILEICGLDDHTTNLINNFALNRFG</sequence>
<dbReference type="GO" id="GO:0005737">
    <property type="term" value="C:cytoplasm"/>
    <property type="evidence" value="ECO:0007669"/>
    <property type="project" value="UniProtKB-SubCell"/>
</dbReference>
<accession>W8B069</accession>
<evidence type="ECO:0000256" key="4">
    <source>
        <dbReference type="ARBA" id="ARBA00022723"/>
    </source>
</evidence>
<dbReference type="GeneID" id="101459812"/>
<evidence type="ECO:0000313" key="8">
    <source>
        <dbReference type="EMBL" id="JAB91917.1"/>
    </source>
</evidence>
<evidence type="ECO:0000256" key="6">
    <source>
        <dbReference type="ARBA" id="ARBA00023274"/>
    </source>
</evidence>
<dbReference type="InterPro" id="IPR056800">
    <property type="entry name" value="vWA_Ro60"/>
</dbReference>
<dbReference type="EMBL" id="GAMC01014638">
    <property type="protein sequence ID" value="JAB91917.1"/>
    <property type="molecule type" value="mRNA"/>
</dbReference>
<keyword evidence="6 8" id="KW-0687">Ribonucleoprotein</keyword>
<gene>
    <name evidence="8" type="primary">RO60</name>
</gene>
<evidence type="ECO:0000256" key="1">
    <source>
        <dbReference type="ARBA" id="ARBA00004496"/>
    </source>
</evidence>
<evidence type="ECO:0000256" key="2">
    <source>
        <dbReference type="ARBA" id="ARBA00007814"/>
    </source>
</evidence>
<protein>
    <submittedName>
        <fullName evidence="8">60 kDa SS-A/Ro ribonucleoprotein</fullName>
    </submittedName>
</protein>
<organism evidence="8">
    <name type="scientific">Ceratitis capitata</name>
    <name type="common">Mediterranean fruit fly</name>
    <name type="synonym">Tephritis capitata</name>
    <dbReference type="NCBI Taxonomy" id="7213"/>
    <lineage>
        <taxon>Eukaryota</taxon>
        <taxon>Metazoa</taxon>
        <taxon>Ecdysozoa</taxon>
        <taxon>Arthropoda</taxon>
        <taxon>Hexapoda</taxon>
        <taxon>Insecta</taxon>
        <taxon>Pterygota</taxon>
        <taxon>Neoptera</taxon>
        <taxon>Endopterygota</taxon>
        <taxon>Diptera</taxon>
        <taxon>Brachycera</taxon>
        <taxon>Muscomorpha</taxon>
        <taxon>Tephritoidea</taxon>
        <taxon>Tephritidae</taxon>
        <taxon>Ceratitis</taxon>
        <taxon>Ceratitis</taxon>
    </lineage>
</organism>
<dbReference type="InterPro" id="IPR040322">
    <property type="entry name" value="TROVE2"/>
</dbReference>
<evidence type="ECO:0000256" key="3">
    <source>
        <dbReference type="ARBA" id="ARBA00022490"/>
    </source>
</evidence>
<keyword evidence="4" id="KW-0479">Metal-binding</keyword>